<dbReference type="OrthoDB" id="3297757at2"/>
<dbReference type="GO" id="GO:0004674">
    <property type="term" value="F:protein serine/threonine kinase activity"/>
    <property type="evidence" value="ECO:0007669"/>
    <property type="project" value="UniProtKB-KW"/>
</dbReference>
<dbReference type="SUPFAM" id="SSF55874">
    <property type="entry name" value="ATPase domain of HSP90 chaperone/DNA topoisomerase II/histidine kinase"/>
    <property type="match status" value="1"/>
</dbReference>
<name>A0A4P7SLA3_9CELL</name>
<dbReference type="Proteomes" id="UP000296469">
    <property type="component" value="Chromosome"/>
</dbReference>
<accession>A0A4P7SLA3</accession>
<gene>
    <name evidence="4" type="ORF">E5225_08310</name>
</gene>
<evidence type="ECO:0000256" key="2">
    <source>
        <dbReference type="SAM" id="MobiDB-lite"/>
    </source>
</evidence>
<dbReference type="Gene3D" id="3.30.565.10">
    <property type="entry name" value="Histidine kinase-like ATPase, C-terminal domain"/>
    <property type="match status" value="1"/>
</dbReference>
<evidence type="ECO:0000313" key="5">
    <source>
        <dbReference type="Proteomes" id="UP000296469"/>
    </source>
</evidence>
<feature type="region of interest" description="Disordered" evidence="2">
    <location>
        <begin position="1"/>
        <end position="25"/>
    </location>
</feature>
<keyword evidence="1" id="KW-0723">Serine/threonine-protein kinase</keyword>
<keyword evidence="4" id="KW-0547">Nucleotide-binding</keyword>
<dbReference type="PANTHER" id="PTHR35526:SF3">
    <property type="entry name" value="ANTI-SIGMA-F FACTOR RSBW"/>
    <property type="match status" value="1"/>
</dbReference>
<dbReference type="InterPro" id="IPR050267">
    <property type="entry name" value="Anti-sigma-factor_SerPK"/>
</dbReference>
<dbReference type="EMBL" id="CP039291">
    <property type="protein sequence ID" value="QCB93564.1"/>
    <property type="molecule type" value="Genomic_DNA"/>
</dbReference>
<keyword evidence="4" id="KW-0067">ATP-binding</keyword>
<dbReference type="GO" id="GO:0005524">
    <property type="term" value="F:ATP binding"/>
    <property type="evidence" value="ECO:0007669"/>
    <property type="project" value="UniProtKB-KW"/>
</dbReference>
<dbReference type="AlphaFoldDB" id="A0A4P7SLA3"/>
<organism evidence="4 5">
    <name type="scientific">Cellulomonas shaoxiangyii</name>
    <dbReference type="NCBI Taxonomy" id="2566013"/>
    <lineage>
        <taxon>Bacteria</taxon>
        <taxon>Bacillati</taxon>
        <taxon>Actinomycetota</taxon>
        <taxon>Actinomycetes</taxon>
        <taxon>Micrococcales</taxon>
        <taxon>Cellulomonadaceae</taxon>
        <taxon>Cellulomonas</taxon>
    </lineage>
</organism>
<dbReference type="InterPro" id="IPR003594">
    <property type="entry name" value="HATPase_dom"/>
</dbReference>
<reference evidence="4 5" key="1">
    <citation type="submission" date="2019-04" db="EMBL/GenBank/DDBJ databases">
        <title>Isolation and identification of Cellulomonas shaoxiangyii sp. Nov. isolated from feces of the Tibetan antelopes (Pantholops hodgsonii) in the Qinghai-Tibet plateau of China.</title>
        <authorList>
            <person name="Tian Z."/>
        </authorList>
    </citation>
    <scope>NUCLEOTIDE SEQUENCE [LARGE SCALE GENOMIC DNA]</scope>
    <source>
        <strain evidence="4 5">Z28</strain>
    </source>
</reference>
<dbReference type="Pfam" id="PF13581">
    <property type="entry name" value="HATPase_c_2"/>
    <property type="match status" value="1"/>
</dbReference>
<evidence type="ECO:0000313" key="4">
    <source>
        <dbReference type="EMBL" id="QCB93564.1"/>
    </source>
</evidence>
<keyword evidence="1" id="KW-0418">Kinase</keyword>
<proteinExistence type="predicted"/>
<protein>
    <submittedName>
        <fullName evidence="4">ATP-binding protein</fullName>
    </submittedName>
</protein>
<evidence type="ECO:0000256" key="1">
    <source>
        <dbReference type="ARBA" id="ARBA00022527"/>
    </source>
</evidence>
<dbReference type="KEGG" id="celz:E5225_08310"/>
<dbReference type="CDD" id="cd16936">
    <property type="entry name" value="HATPase_RsbW-like"/>
    <property type="match status" value="1"/>
</dbReference>
<feature type="domain" description="Histidine kinase/HSP90-like ATPase" evidence="3">
    <location>
        <begin position="35"/>
        <end position="144"/>
    </location>
</feature>
<keyword evidence="5" id="KW-1185">Reference proteome</keyword>
<evidence type="ECO:0000259" key="3">
    <source>
        <dbReference type="Pfam" id="PF13581"/>
    </source>
</evidence>
<dbReference type="InterPro" id="IPR036890">
    <property type="entry name" value="HATPase_C_sf"/>
</dbReference>
<dbReference type="RefSeq" id="WP_135971835.1">
    <property type="nucleotide sequence ID" value="NZ_CP039291.1"/>
</dbReference>
<keyword evidence="1" id="KW-0808">Transferase</keyword>
<feature type="compositionally biased region" description="Basic and acidic residues" evidence="2">
    <location>
        <begin position="1"/>
        <end position="13"/>
    </location>
</feature>
<sequence>MADRRDGHDHDLPSSRPPRGPHRLGHWQVDDLAGLTRLRRAVHAAVVAHAGRGHTPPPAADLVALLVSELTTNALRHGHAPALVDLSTDGAAIVLDVADHDTATRPVVAGPRAPGEGGFGLLIARRVADEVGWYRTRTTKHVWAVVAQR</sequence>
<dbReference type="PANTHER" id="PTHR35526">
    <property type="entry name" value="ANTI-SIGMA-F FACTOR RSBW-RELATED"/>
    <property type="match status" value="1"/>
</dbReference>